<dbReference type="RefSeq" id="WP_160410638.1">
    <property type="nucleotide sequence ID" value="NZ_WSES01000011.1"/>
</dbReference>
<reference evidence="1 2" key="1">
    <citation type="submission" date="2019-12" db="EMBL/GenBank/DDBJ databases">
        <authorList>
            <person name="Li C."/>
            <person name="Zhao J."/>
        </authorList>
    </citation>
    <scope>NUCLEOTIDE SEQUENCE [LARGE SCALE GENOMIC DNA]</scope>
    <source>
        <strain evidence="1 2">NEAU-DD11</strain>
    </source>
</reference>
<name>A0A7X3G5I8_9BURK</name>
<dbReference type="Proteomes" id="UP000443353">
    <property type="component" value="Unassembled WGS sequence"/>
</dbReference>
<sequence>MAEDPFHRVRDAPLFIVPRTLDALRTFRNGPGLDADLARVADGLIAGVAAHPTKFWVLKQFQPVLEDARDAPAATRERVAAGLRQFMDILGIEDSDGLPAFYLGLYS</sequence>
<gene>
    <name evidence="1" type="ORF">GPY61_29420</name>
</gene>
<accession>A0A7X3G5I8</accession>
<protein>
    <submittedName>
        <fullName evidence="1">Uncharacterized protein</fullName>
    </submittedName>
</protein>
<proteinExistence type="predicted"/>
<dbReference type="InterPro" id="IPR038360">
    <property type="entry name" value="DUF4844_sf"/>
</dbReference>
<dbReference type="Gene3D" id="1.20.1480.40">
    <property type="entry name" value="Uncharacterised protein PF16133, DUF4844"/>
    <property type="match status" value="1"/>
</dbReference>
<dbReference type="AlphaFoldDB" id="A0A7X3G5I8"/>
<evidence type="ECO:0000313" key="1">
    <source>
        <dbReference type="EMBL" id="MVW64057.1"/>
    </source>
</evidence>
<comment type="caution">
    <text evidence="1">The sequence shown here is derived from an EMBL/GenBank/DDBJ whole genome shotgun (WGS) entry which is preliminary data.</text>
</comment>
<evidence type="ECO:0000313" key="2">
    <source>
        <dbReference type="Proteomes" id="UP000443353"/>
    </source>
</evidence>
<organism evidence="1 2">
    <name type="scientific">Massilia cellulosiltytica</name>
    <dbReference type="NCBI Taxonomy" id="2683234"/>
    <lineage>
        <taxon>Bacteria</taxon>
        <taxon>Pseudomonadati</taxon>
        <taxon>Pseudomonadota</taxon>
        <taxon>Betaproteobacteria</taxon>
        <taxon>Burkholderiales</taxon>
        <taxon>Oxalobacteraceae</taxon>
        <taxon>Telluria group</taxon>
        <taxon>Massilia</taxon>
    </lineage>
</organism>
<keyword evidence="2" id="KW-1185">Reference proteome</keyword>
<dbReference type="EMBL" id="WSES01000011">
    <property type="protein sequence ID" value="MVW64057.1"/>
    <property type="molecule type" value="Genomic_DNA"/>
</dbReference>